<dbReference type="KEGG" id="paun:MJA45_01640"/>
<protein>
    <recommendedName>
        <fullName evidence="2">Anti-sigma-W factor RsiW</fullName>
    </recommendedName>
</protein>
<dbReference type="InterPro" id="IPR041916">
    <property type="entry name" value="Anti_sigma_zinc_sf"/>
</dbReference>
<evidence type="ECO:0000256" key="3">
    <source>
        <dbReference type="SAM" id="Phobius"/>
    </source>
</evidence>
<sequence length="201" mass="22212">MDCKQAVREMHEFLDGTLTGPKAAALKEHMLSCPDCRLVFQQLETTDALVKSMPRPSAPDDLTDRIMGALPQSRKKASWLQWVKRHPAISVASVFLLVMVSSFLSLWNEDTQMTVKGANLDQLVIKGDTVYLPAGHKVNGDLMVKRGKIQVDGELNGNLIVIDGTYALASTAKISGETRVIDQALQWLWFEMNEMVGGLAK</sequence>
<comment type="similarity">
    <text evidence="1">Belongs to the zinc-associated anti-sigma factor (ZAS) superfamily. Anti-sigma-W factor family.</text>
</comment>
<keyword evidence="6" id="KW-1185">Reference proteome</keyword>
<evidence type="ECO:0000313" key="6">
    <source>
        <dbReference type="Proteomes" id="UP001305702"/>
    </source>
</evidence>
<organism evidence="5 6">
    <name type="scientific">Paenibacillus aurantius</name>
    <dbReference type="NCBI Taxonomy" id="2918900"/>
    <lineage>
        <taxon>Bacteria</taxon>
        <taxon>Bacillati</taxon>
        <taxon>Bacillota</taxon>
        <taxon>Bacilli</taxon>
        <taxon>Bacillales</taxon>
        <taxon>Paenibacillaceae</taxon>
        <taxon>Paenibacillus</taxon>
    </lineage>
</organism>
<dbReference type="AlphaFoldDB" id="A0AA96LEJ1"/>
<dbReference type="EMBL" id="CP130318">
    <property type="protein sequence ID" value="WNQ11783.1"/>
    <property type="molecule type" value="Genomic_DNA"/>
</dbReference>
<dbReference type="Gene3D" id="1.10.10.1320">
    <property type="entry name" value="Anti-sigma factor, zinc-finger domain"/>
    <property type="match status" value="1"/>
</dbReference>
<evidence type="ECO:0000313" key="5">
    <source>
        <dbReference type="EMBL" id="WNQ11783.1"/>
    </source>
</evidence>
<keyword evidence="3" id="KW-1133">Transmembrane helix</keyword>
<gene>
    <name evidence="5" type="ORF">MJA45_01640</name>
</gene>
<dbReference type="InterPro" id="IPR027383">
    <property type="entry name" value="Znf_put"/>
</dbReference>
<keyword evidence="3" id="KW-0812">Transmembrane</keyword>
<reference evidence="5 6" key="1">
    <citation type="submission" date="2022-02" db="EMBL/GenBank/DDBJ databases">
        <title>Paenibacillus sp. MBLB1776 Whole Genome Shotgun Sequencing.</title>
        <authorList>
            <person name="Hwang C.Y."/>
            <person name="Cho E.-S."/>
            <person name="Seo M.-J."/>
        </authorList>
    </citation>
    <scope>NUCLEOTIDE SEQUENCE [LARGE SCALE GENOMIC DNA]</scope>
    <source>
        <strain evidence="5 6">MBLB1776</strain>
    </source>
</reference>
<evidence type="ECO:0000256" key="2">
    <source>
        <dbReference type="ARBA" id="ARBA00024438"/>
    </source>
</evidence>
<evidence type="ECO:0000259" key="4">
    <source>
        <dbReference type="Pfam" id="PF13490"/>
    </source>
</evidence>
<evidence type="ECO:0000256" key="1">
    <source>
        <dbReference type="ARBA" id="ARBA00024353"/>
    </source>
</evidence>
<name>A0AA96LEJ1_9BACL</name>
<accession>A0AA96LEJ1</accession>
<proteinExistence type="inferred from homology"/>
<feature type="transmembrane region" description="Helical" evidence="3">
    <location>
        <begin position="88"/>
        <end position="107"/>
    </location>
</feature>
<feature type="domain" description="Putative zinc-finger" evidence="4">
    <location>
        <begin position="3"/>
        <end position="37"/>
    </location>
</feature>
<dbReference type="Proteomes" id="UP001305702">
    <property type="component" value="Chromosome"/>
</dbReference>
<dbReference type="Pfam" id="PF13490">
    <property type="entry name" value="zf-HC2"/>
    <property type="match status" value="1"/>
</dbReference>
<keyword evidence="3" id="KW-0472">Membrane</keyword>
<dbReference type="RefSeq" id="WP_315605557.1">
    <property type="nucleotide sequence ID" value="NZ_CP130318.1"/>
</dbReference>